<dbReference type="Pfam" id="PF00994">
    <property type="entry name" value="MoCF_biosynth"/>
    <property type="match status" value="1"/>
</dbReference>
<reference evidence="2 3" key="1">
    <citation type="submission" date="2018-06" db="EMBL/GenBank/DDBJ databases">
        <title>Extensive metabolic versatility and redundancy in microbially diverse, dynamic hydrothermal sediments.</title>
        <authorList>
            <person name="Dombrowski N."/>
            <person name="Teske A."/>
            <person name="Baker B.J."/>
        </authorList>
    </citation>
    <scope>NUCLEOTIDE SEQUENCE [LARGE SCALE GENOMIC DNA]</scope>
    <source>
        <strain evidence="2">B66_G16</strain>
    </source>
</reference>
<evidence type="ECO:0000313" key="2">
    <source>
        <dbReference type="EMBL" id="RLE49605.1"/>
    </source>
</evidence>
<dbReference type="EMBL" id="QMQV01000029">
    <property type="protein sequence ID" value="RLE49605.1"/>
    <property type="molecule type" value="Genomic_DNA"/>
</dbReference>
<dbReference type="NCBIfam" id="NF002291">
    <property type="entry name" value="PRK01215.1"/>
    <property type="match status" value="1"/>
</dbReference>
<protein>
    <submittedName>
        <fullName evidence="2">Competence damage-inducible protein A</fullName>
    </submittedName>
</protein>
<dbReference type="CDD" id="cd00885">
    <property type="entry name" value="cinA"/>
    <property type="match status" value="1"/>
</dbReference>
<dbReference type="InterPro" id="IPR001453">
    <property type="entry name" value="MoaB/Mog_dom"/>
</dbReference>
<dbReference type="AlphaFoldDB" id="A0A497EQF0"/>
<evidence type="ECO:0000259" key="1">
    <source>
        <dbReference type="SMART" id="SM00852"/>
    </source>
</evidence>
<evidence type="ECO:0000313" key="3">
    <source>
        <dbReference type="Proteomes" id="UP000278475"/>
    </source>
</evidence>
<proteinExistence type="predicted"/>
<dbReference type="SUPFAM" id="SSF53218">
    <property type="entry name" value="Molybdenum cofactor biosynthesis proteins"/>
    <property type="match status" value="1"/>
</dbReference>
<gene>
    <name evidence="2" type="ORF">DRJ31_04330</name>
</gene>
<dbReference type="InterPro" id="IPR036425">
    <property type="entry name" value="MoaB/Mog-like_dom_sf"/>
</dbReference>
<dbReference type="NCBIfam" id="TIGR00177">
    <property type="entry name" value="molyb_syn"/>
    <property type="match status" value="1"/>
</dbReference>
<sequence>MKVAEVISIGNELLIGKIVNTNASWLCGKLTHLGFKVRRVTCIRDDLAEISSTINEALNRGAELIVTTGGLGPTFDDMTLQGVAQALNLPLEVNEQALKWVKEKYEQLGLPLTPAREKMAKLPAGAIPIRNEHGAAPGVLLKLKGNRMILCLPGVPREMMQLFESSIPLLTEGLTEKFIFKELSFKLSNIPESSLAPIIDEVLRKNPEVYIKSHPRISEASPIIEIHLSTWVKEALTSQAEQKLLAVKRMLVDLAEKSGGRLLE</sequence>
<organism evidence="2 3">
    <name type="scientific">Thermoproteota archaeon</name>
    <dbReference type="NCBI Taxonomy" id="2056631"/>
    <lineage>
        <taxon>Archaea</taxon>
        <taxon>Thermoproteota</taxon>
    </lineage>
</organism>
<comment type="caution">
    <text evidence="2">The sequence shown here is derived from an EMBL/GenBank/DDBJ whole genome shotgun (WGS) entry which is preliminary data.</text>
</comment>
<feature type="domain" description="MoaB/Mog" evidence="1">
    <location>
        <begin position="5"/>
        <end position="173"/>
    </location>
</feature>
<accession>A0A497EQF0</accession>
<name>A0A497EQF0_9CREN</name>
<dbReference type="InterPro" id="IPR050101">
    <property type="entry name" value="CinA"/>
</dbReference>
<dbReference type="Proteomes" id="UP000278475">
    <property type="component" value="Unassembled WGS sequence"/>
</dbReference>
<dbReference type="PANTHER" id="PTHR13939:SF0">
    <property type="entry name" value="NMN AMIDOHYDROLASE-LIKE PROTEIN YFAY"/>
    <property type="match status" value="1"/>
</dbReference>
<dbReference type="Gene3D" id="3.40.980.10">
    <property type="entry name" value="MoaB/Mog-like domain"/>
    <property type="match status" value="1"/>
</dbReference>
<dbReference type="SMART" id="SM00852">
    <property type="entry name" value="MoCF_biosynth"/>
    <property type="match status" value="1"/>
</dbReference>
<dbReference type="PANTHER" id="PTHR13939">
    <property type="entry name" value="NICOTINAMIDE-NUCLEOTIDE AMIDOHYDROLASE PNCC"/>
    <property type="match status" value="1"/>
</dbReference>